<keyword evidence="4" id="KW-0560">Oxidoreductase</keyword>
<dbReference type="InterPro" id="IPR003819">
    <property type="entry name" value="TauD/TfdA-like"/>
</dbReference>
<dbReference type="SUPFAM" id="SSF51197">
    <property type="entry name" value="Clavaminate synthase-like"/>
    <property type="match status" value="1"/>
</dbReference>
<dbReference type="GO" id="GO:0000908">
    <property type="term" value="F:taurine dioxygenase activity"/>
    <property type="evidence" value="ECO:0007669"/>
    <property type="project" value="TreeGrafter"/>
</dbReference>
<protein>
    <recommendedName>
        <fullName evidence="6">TauD/TfdA-like domain-containing protein</fullName>
    </recommendedName>
</protein>
<dbReference type="Gene3D" id="3.60.130.10">
    <property type="entry name" value="Clavaminate synthase-like"/>
    <property type="match status" value="1"/>
</dbReference>
<reference evidence="7" key="1">
    <citation type="submission" date="2018-05" db="EMBL/GenBank/DDBJ databases">
        <authorList>
            <person name="Lanie J.A."/>
            <person name="Ng W.-L."/>
            <person name="Kazmierczak K.M."/>
            <person name="Andrzejewski T.M."/>
            <person name="Davidsen T.M."/>
            <person name="Wayne K.J."/>
            <person name="Tettelin H."/>
            <person name="Glass J.I."/>
            <person name="Rusch D."/>
            <person name="Podicherti R."/>
            <person name="Tsui H.-C.T."/>
            <person name="Winkler M.E."/>
        </authorList>
    </citation>
    <scope>NUCLEOTIDE SEQUENCE</scope>
</reference>
<dbReference type="GO" id="GO:0006790">
    <property type="term" value="P:sulfur compound metabolic process"/>
    <property type="evidence" value="ECO:0007669"/>
    <property type="project" value="TreeGrafter"/>
</dbReference>
<dbReference type="GO" id="GO:0005737">
    <property type="term" value="C:cytoplasm"/>
    <property type="evidence" value="ECO:0007669"/>
    <property type="project" value="TreeGrafter"/>
</dbReference>
<evidence type="ECO:0000256" key="1">
    <source>
        <dbReference type="ARBA" id="ARBA00005896"/>
    </source>
</evidence>
<dbReference type="Pfam" id="PF02668">
    <property type="entry name" value="TauD"/>
    <property type="match status" value="1"/>
</dbReference>
<accession>A0A382P461</accession>
<keyword evidence="5" id="KW-0408">Iron</keyword>
<evidence type="ECO:0000256" key="5">
    <source>
        <dbReference type="ARBA" id="ARBA00023004"/>
    </source>
</evidence>
<dbReference type="InterPro" id="IPR042098">
    <property type="entry name" value="TauD-like_sf"/>
</dbReference>
<keyword evidence="2" id="KW-0479">Metal-binding</keyword>
<dbReference type="GO" id="GO:0046872">
    <property type="term" value="F:metal ion binding"/>
    <property type="evidence" value="ECO:0007669"/>
    <property type="project" value="UniProtKB-KW"/>
</dbReference>
<evidence type="ECO:0000256" key="4">
    <source>
        <dbReference type="ARBA" id="ARBA00023002"/>
    </source>
</evidence>
<feature type="domain" description="TauD/TfdA-like" evidence="6">
    <location>
        <begin position="3"/>
        <end position="246"/>
    </location>
</feature>
<dbReference type="EMBL" id="UINC01104410">
    <property type="protein sequence ID" value="SVC67528.1"/>
    <property type="molecule type" value="Genomic_DNA"/>
</dbReference>
<gene>
    <name evidence="7" type="ORF">METZ01_LOCUS320382</name>
</gene>
<evidence type="ECO:0000256" key="3">
    <source>
        <dbReference type="ARBA" id="ARBA00022964"/>
    </source>
</evidence>
<sequence length="246" mass="27606">MSGAIGAEIHGVDIANGLSTAVFEEVQHAFSDFGVIFFRDQDLTPEQHINFAQCWGKINVNRFFKPVPSYPLIAEVRKEPEQTSNIGGLWHTDHSYDQIPATGSILYAREVPDSGGDTVFASMYAAYDSLSEGLKQMLSSLRAIHSSRDAFGPRAYQDWRDKSDIGDRLGNAAAASQDANHPVVICHPLSGRPALYVNPGFTQRFDGWTEEESRPLLDYLYQHGSRPEFTCRFRWSQNSIAMWDNR</sequence>
<organism evidence="7">
    <name type="scientific">marine metagenome</name>
    <dbReference type="NCBI Taxonomy" id="408172"/>
    <lineage>
        <taxon>unclassified sequences</taxon>
        <taxon>metagenomes</taxon>
        <taxon>ecological metagenomes</taxon>
    </lineage>
</organism>
<proteinExistence type="inferred from homology"/>
<dbReference type="PANTHER" id="PTHR30468">
    <property type="entry name" value="ALPHA-KETOGLUTARATE-DEPENDENT SULFONATE DIOXYGENASE"/>
    <property type="match status" value="1"/>
</dbReference>
<evidence type="ECO:0000313" key="7">
    <source>
        <dbReference type="EMBL" id="SVC67528.1"/>
    </source>
</evidence>
<keyword evidence="3" id="KW-0223">Dioxygenase</keyword>
<name>A0A382P461_9ZZZZ</name>
<dbReference type="InterPro" id="IPR051323">
    <property type="entry name" value="AtsK-like"/>
</dbReference>
<evidence type="ECO:0000259" key="6">
    <source>
        <dbReference type="Pfam" id="PF02668"/>
    </source>
</evidence>
<comment type="similarity">
    <text evidence="1">Belongs to the TfdA dioxygenase family.</text>
</comment>
<feature type="non-terminal residue" evidence="7">
    <location>
        <position position="246"/>
    </location>
</feature>
<evidence type="ECO:0000256" key="2">
    <source>
        <dbReference type="ARBA" id="ARBA00022723"/>
    </source>
</evidence>
<dbReference type="AlphaFoldDB" id="A0A382P461"/>
<dbReference type="PANTHER" id="PTHR30468:SF1">
    <property type="entry name" value="ALPHA-KETOGLUTARATE-DEPENDENT SULFONATE DIOXYGENASE"/>
    <property type="match status" value="1"/>
</dbReference>